<protein>
    <submittedName>
        <fullName evidence="1">Uncharacterized protein</fullName>
    </submittedName>
</protein>
<accession>A0A6C0JLJ7</accession>
<proteinExistence type="predicted"/>
<dbReference type="EMBL" id="MN740656">
    <property type="protein sequence ID" value="QHU06469.1"/>
    <property type="molecule type" value="Genomic_DNA"/>
</dbReference>
<reference evidence="1" key="1">
    <citation type="journal article" date="2020" name="Nature">
        <title>Giant virus diversity and host interactions through global metagenomics.</title>
        <authorList>
            <person name="Schulz F."/>
            <person name="Roux S."/>
            <person name="Paez-Espino D."/>
            <person name="Jungbluth S."/>
            <person name="Walsh D.A."/>
            <person name="Denef V.J."/>
            <person name="McMahon K.D."/>
            <person name="Konstantinidis K.T."/>
            <person name="Eloe-Fadrosh E.A."/>
            <person name="Kyrpides N.C."/>
            <person name="Woyke T."/>
        </authorList>
    </citation>
    <scope>NUCLEOTIDE SEQUENCE</scope>
    <source>
        <strain evidence="1">GVMAG-S-1035315-10</strain>
    </source>
</reference>
<dbReference type="AlphaFoldDB" id="A0A6C0JLJ7"/>
<name>A0A6C0JLJ7_9ZZZZ</name>
<organism evidence="1">
    <name type="scientific">viral metagenome</name>
    <dbReference type="NCBI Taxonomy" id="1070528"/>
    <lineage>
        <taxon>unclassified sequences</taxon>
        <taxon>metagenomes</taxon>
        <taxon>organismal metagenomes</taxon>
    </lineage>
</organism>
<sequence length="118" mass="14228">MDIPDNVIKHWQDIWRTLCDMAYNRKNIVPKLWIEISNYDKLLYYKNNSRNFDEITFDYIWKQISSTVNPDGTYLEPSVVTELEAIYIPRIIFQSPGVSRFFSHSFPNCTILFWEYDM</sequence>
<evidence type="ECO:0000313" key="1">
    <source>
        <dbReference type="EMBL" id="QHU06469.1"/>
    </source>
</evidence>